<dbReference type="CDD" id="cd01650">
    <property type="entry name" value="RT_nLTR_like"/>
    <property type="match status" value="1"/>
</dbReference>
<dbReference type="AlphaFoldDB" id="A0A7D9DNR7"/>
<dbReference type="SUPFAM" id="SSF56672">
    <property type="entry name" value="DNA/RNA polymerases"/>
    <property type="match status" value="1"/>
</dbReference>
<dbReference type="OrthoDB" id="3049395at2759"/>
<dbReference type="PROSITE" id="PS50878">
    <property type="entry name" value="RT_POL"/>
    <property type="match status" value="1"/>
</dbReference>
<dbReference type="EMBL" id="CACRXK020001650">
    <property type="protein sequence ID" value="CAB3990391.1"/>
    <property type="molecule type" value="Genomic_DNA"/>
</dbReference>
<feature type="region of interest" description="Disordered" evidence="1">
    <location>
        <begin position="384"/>
        <end position="422"/>
    </location>
</feature>
<feature type="compositionally biased region" description="Low complexity" evidence="1">
    <location>
        <begin position="170"/>
        <end position="181"/>
    </location>
</feature>
<name>A0A7D9DNR7_PARCT</name>
<accession>A0A7D9DNR7</accession>
<dbReference type="InterPro" id="IPR013087">
    <property type="entry name" value="Znf_C2H2_type"/>
</dbReference>
<sequence length="798" mass="88724">MSMDDSQQGFIKCPDCDFISLSQGGLRVHRSKSHKIIIPDDVKSLYVERIFPEGKPVYCCLCDVTIGSIANFRRHVKNNHENIKLFESAICNICGRKFPKGHGAGVDLQRDHKIGSNNSYPHSPTPVMYFTDRENSNTPRSSRRLSRISNLLPSTRSQDTCHVRDSSVHSSTNPNDNTPDNIPLPVASPERIPSQLPPNHPDLEDQPFPNTSSPPKPSPSISFPKHHLNPSLEAVVFLNDCTAVKRVIPPPPLNPIPTPITFQAPNDPPIISQPIHSHQPFTDSSVAFSGCTDGFSDAPNPNLSFNLTPPPPSLTTDVEDPPNGSVTVNPSAPPSDEIPFHPNPDVENVPEFVRIWSSKITSASDFDAFCNTCEDLATAVVDKGTEMSSNNSGRRRTPRPASNRPNRRDPHPNRSRLKNNPIEARRLQTLFRISKKRAARKVLKDNTTVYTGSTDQAHQYFSDTFATKHVDIDDLVESLHKNVPSANEDPNLMALFTAKDIRRKLMSMSNSAPGKDRVEYRHLKLVDPNGSLLQLVFNRCLSEKKIPNIWKQSTIILIYKKGDSSDPSNFRPIALMSCLYKLFTSLLSSRISQFAVANNLMSPHQKSARPSEGCHEHTFTLQSIVADCKRNNKNCFFAWLDLRNAFGSISHEAIYVTLSHMGFPDSLVDLIKDIYSNATTTVRTSQSEETNPIDINAGVKQGCPVSPILFNLTSELLIQSVVSKCNENPDIHFKLHGQPISILAYADDLVLISRNKEGLQEILDAVSVAANVLGVVLQTRQMLHTSFNLWKERTISCE</sequence>
<organism evidence="2 3">
    <name type="scientific">Paramuricea clavata</name>
    <name type="common">Red gorgonian</name>
    <name type="synonym">Violescent sea-whip</name>
    <dbReference type="NCBI Taxonomy" id="317549"/>
    <lineage>
        <taxon>Eukaryota</taxon>
        <taxon>Metazoa</taxon>
        <taxon>Cnidaria</taxon>
        <taxon>Anthozoa</taxon>
        <taxon>Octocorallia</taxon>
        <taxon>Malacalcyonacea</taxon>
        <taxon>Plexauridae</taxon>
        <taxon>Paramuricea</taxon>
    </lineage>
</organism>
<comment type="caution">
    <text evidence="2">The sequence shown here is derived from an EMBL/GenBank/DDBJ whole genome shotgun (WGS) entry which is preliminary data.</text>
</comment>
<gene>
    <name evidence="2" type="ORF">PACLA_8A080151</name>
</gene>
<protein>
    <submittedName>
        <fullName evidence="2">Uncharacterized protein</fullName>
    </submittedName>
</protein>
<dbReference type="Pfam" id="PF00078">
    <property type="entry name" value="RVT_1"/>
    <property type="match status" value="1"/>
</dbReference>
<feature type="region of interest" description="Disordered" evidence="1">
    <location>
        <begin position="309"/>
        <end position="335"/>
    </location>
</feature>
<feature type="region of interest" description="Disordered" evidence="1">
    <location>
        <begin position="109"/>
        <end position="225"/>
    </location>
</feature>
<evidence type="ECO:0000256" key="1">
    <source>
        <dbReference type="SAM" id="MobiDB-lite"/>
    </source>
</evidence>
<dbReference type="Proteomes" id="UP001152795">
    <property type="component" value="Unassembled WGS sequence"/>
</dbReference>
<dbReference type="SMART" id="SM00355">
    <property type="entry name" value="ZnF_C2H2"/>
    <property type="match status" value="2"/>
</dbReference>
<keyword evidence="3" id="KW-1185">Reference proteome</keyword>
<dbReference type="InterPro" id="IPR000477">
    <property type="entry name" value="RT_dom"/>
</dbReference>
<evidence type="ECO:0000313" key="2">
    <source>
        <dbReference type="EMBL" id="CAB3990391.1"/>
    </source>
</evidence>
<evidence type="ECO:0000313" key="3">
    <source>
        <dbReference type="Proteomes" id="UP001152795"/>
    </source>
</evidence>
<dbReference type="InterPro" id="IPR043502">
    <property type="entry name" value="DNA/RNA_pol_sf"/>
</dbReference>
<dbReference type="PANTHER" id="PTHR19446">
    <property type="entry name" value="REVERSE TRANSCRIPTASES"/>
    <property type="match status" value="1"/>
</dbReference>
<proteinExistence type="predicted"/>
<reference evidence="2" key="1">
    <citation type="submission" date="2020-04" db="EMBL/GenBank/DDBJ databases">
        <authorList>
            <person name="Alioto T."/>
            <person name="Alioto T."/>
            <person name="Gomez Garrido J."/>
        </authorList>
    </citation>
    <scope>NUCLEOTIDE SEQUENCE</scope>
    <source>
        <strain evidence="2">A484AB</strain>
    </source>
</reference>